<keyword evidence="3" id="KW-1185">Reference proteome</keyword>
<proteinExistence type="predicted"/>
<dbReference type="RefSeq" id="WP_184805975.1">
    <property type="nucleotide sequence ID" value="NZ_JACIIZ010000015.1"/>
</dbReference>
<organism evidence="2 3">
    <name type="scientific">Nitrospirillum iridis</name>
    <dbReference type="NCBI Taxonomy" id="765888"/>
    <lineage>
        <taxon>Bacteria</taxon>
        <taxon>Pseudomonadati</taxon>
        <taxon>Pseudomonadota</taxon>
        <taxon>Alphaproteobacteria</taxon>
        <taxon>Rhodospirillales</taxon>
        <taxon>Azospirillaceae</taxon>
        <taxon>Nitrospirillum</taxon>
    </lineage>
</organism>
<accession>A0A7X0B4K7</accession>
<sequence length="76" mass="8184">MAVSQNTRTLPGARQILARMPRSTIHAAIDALMDELDRRDAPTEDLEIETREEDDPAESLGDISGGCALSFGSVKA</sequence>
<comment type="caution">
    <text evidence="2">The sequence shown here is derived from an EMBL/GenBank/DDBJ whole genome shotgun (WGS) entry which is preliminary data.</text>
</comment>
<dbReference type="Proteomes" id="UP000539175">
    <property type="component" value="Unassembled WGS sequence"/>
</dbReference>
<evidence type="ECO:0000313" key="2">
    <source>
        <dbReference type="EMBL" id="MBB6254094.1"/>
    </source>
</evidence>
<feature type="region of interest" description="Disordered" evidence="1">
    <location>
        <begin position="36"/>
        <end position="65"/>
    </location>
</feature>
<reference evidence="2 3" key="1">
    <citation type="submission" date="2020-08" db="EMBL/GenBank/DDBJ databases">
        <title>Genomic Encyclopedia of Type Strains, Phase IV (KMG-IV): sequencing the most valuable type-strain genomes for metagenomic binning, comparative biology and taxonomic classification.</title>
        <authorList>
            <person name="Goeker M."/>
        </authorList>
    </citation>
    <scope>NUCLEOTIDE SEQUENCE [LARGE SCALE GENOMIC DNA]</scope>
    <source>
        <strain evidence="2 3">DSM 22198</strain>
    </source>
</reference>
<protein>
    <submittedName>
        <fullName evidence="2">Uncharacterized protein</fullName>
    </submittedName>
</protein>
<dbReference type="AlphaFoldDB" id="A0A7X0B4K7"/>
<dbReference type="EMBL" id="JACIIZ010000015">
    <property type="protein sequence ID" value="MBB6254094.1"/>
    <property type="molecule type" value="Genomic_DNA"/>
</dbReference>
<name>A0A7X0B4K7_9PROT</name>
<evidence type="ECO:0000313" key="3">
    <source>
        <dbReference type="Proteomes" id="UP000539175"/>
    </source>
</evidence>
<gene>
    <name evidence="2" type="ORF">FHS74_004677</name>
</gene>
<feature type="compositionally biased region" description="Acidic residues" evidence="1">
    <location>
        <begin position="43"/>
        <end position="57"/>
    </location>
</feature>
<evidence type="ECO:0000256" key="1">
    <source>
        <dbReference type="SAM" id="MobiDB-lite"/>
    </source>
</evidence>